<evidence type="ECO:0000256" key="5">
    <source>
        <dbReference type="SAM" id="Coils"/>
    </source>
</evidence>
<keyword evidence="3" id="KW-0496">Mitochondrion</keyword>
<dbReference type="RefSeq" id="XP_029323320.1">
    <property type="nucleotide sequence ID" value="XM_029467460.1"/>
</dbReference>
<keyword evidence="8" id="KW-1185">Reference proteome</keyword>
<sequence>MLWRMHSYVWRSIGSVLLYSFVSTRLYGEIAIFVCVCSLGFSHLRDFRERRKWLGLPIHEKMAGTCGEPFSIVSNKSTQTHTLIDMLARRALTAVPRRIVSVRAYTEGATGATRSDGSADSFTKREKAQEDFYIRKHQAEQIAALKEQLAKQKSQLEDLEKNINK</sequence>
<dbReference type="SUPFAM" id="SSF64602">
    <property type="entry name" value="F1 ATPase inhibitor, IF1, C-terminal domain"/>
    <property type="match status" value="1"/>
</dbReference>
<reference evidence="7 8" key="1">
    <citation type="submission" date="2018-06" db="EMBL/GenBank/DDBJ databases">
        <title>Population genomics shows no distinction between pathogenic Candida krusei and environmental Pichia kudriavzevii: One species, four names.</title>
        <authorList>
            <person name="Douglass A.P."/>
            <person name="Offei B."/>
            <person name="Braun-Galleani S."/>
            <person name="Coughlan A.Y."/>
            <person name="Martos A."/>
            <person name="Ortiz-Merino R.A."/>
            <person name="Byrne K.P."/>
            <person name="Wolfe K.H."/>
        </authorList>
    </citation>
    <scope>NUCLEOTIDE SEQUENCE [LARGE SCALE GENOMIC DNA]</scope>
    <source>
        <strain evidence="7 8">CBS573</strain>
    </source>
</reference>
<dbReference type="GO" id="GO:0042030">
    <property type="term" value="F:ATPase inhibitor activity"/>
    <property type="evidence" value="ECO:0007669"/>
    <property type="project" value="InterPro"/>
</dbReference>
<comment type="subcellular location">
    <subcellularLocation>
        <location evidence="1">Mitochondrion</location>
    </subcellularLocation>
</comment>
<keyword evidence="6" id="KW-0812">Transmembrane</keyword>
<keyword evidence="6" id="KW-1133">Transmembrane helix</keyword>
<evidence type="ECO:0000256" key="3">
    <source>
        <dbReference type="ARBA" id="ARBA00023128"/>
    </source>
</evidence>
<evidence type="ECO:0000313" key="8">
    <source>
        <dbReference type="Proteomes" id="UP000249293"/>
    </source>
</evidence>
<dbReference type="OrthoDB" id="5532350at2759"/>
<dbReference type="GO" id="GO:0005739">
    <property type="term" value="C:mitochondrion"/>
    <property type="evidence" value="ECO:0007669"/>
    <property type="project" value="UniProtKB-SubCell"/>
</dbReference>
<evidence type="ECO:0000256" key="2">
    <source>
        <dbReference type="ARBA" id="ARBA00010901"/>
    </source>
</evidence>
<dbReference type="Gene3D" id="1.20.5.500">
    <property type="entry name" value="Single helix bin"/>
    <property type="match status" value="1"/>
</dbReference>
<dbReference type="EMBL" id="CP028776">
    <property type="protein sequence ID" value="AWU77844.1"/>
    <property type="molecule type" value="Genomic_DNA"/>
</dbReference>
<protein>
    <recommendedName>
        <fullName evidence="4">ATPase inhibitor, mitochondrial</fullName>
    </recommendedName>
</protein>
<accession>A0A2U9R8U0</accession>
<dbReference type="VEuPathDB" id="FungiDB:C5L36_0D05700"/>
<proteinExistence type="inferred from homology"/>
<dbReference type="Pfam" id="PF04568">
    <property type="entry name" value="IATP"/>
    <property type="match status" value="1"/>
</dbReference>
<keyword evidence="5" id="KW-0175">Coiled coil</keyword>
<organism evidence="7 8">
    <name type="scientific">Pichia kudriavzevii</name>
    <name type="common">Yeast</name>
    <name type="synonym">Issatchenkia orientalis</name>
    <dbReference type="NCBI Taxonomy" id="4909"/>
    <lineage>
        <taxon>Eukaryota</taxon>
        <taxon>Fungi</taxon>
        <taxon>Dikarya</taxon>
        <taxon>Ascomycota</taxon>
        <taxon>Saccharomycotina</taxon>
        <taxon>Pichiomycetes</taxon>
        <taxon>Pichiales</taxon>
        <taxon>Pichiaceae</taxon>
        <taxon>Pichia</taxon>
    </lineage>
</organism>
<dbReference type="STRING" id="4909.A0A2U9R8U0"/>
<feature type="coiled-coil region" evidence="5">
    <location>
        <begin position="135"/>
        <end position="162"/>
    </location>
</feature>
<dbReference type="AlphaFoldDB" id="A0A2U9R8U0"/>
<dbReference type="Proteomes" id="UP000249293">
    <property type="component" value="Chromosome 4"/>
</dbReference>
<feature type="transmembrane region" description="Helical" evidence="6">
    <location>
        <begin position="26"/>
        <end position="44"/>
    </location>
</feature>
<comment type="function">
    <text evidence="4">Inhibits the enzyme activity of ATPase.</text>
</comment>
<evidence type="ECO:0000313" key="7">
    <source>
        <dbReference type="EMBL" id="AWU77844.1"/>
    </source>
</evidence>
<dbReference type="KEGG" id="pkz:C5L36_0D05700"/>
<keyword evidence="6" id="KW-0472">Membrane</keyword>
<dbReference type="InterPro" id="IPR007648">
    <property type="entry name" value="ATPase_inhibitor_mt"/>
</dbReference>
<evidence type="ECO:0000256" key="4">
    <source>
        <dbReference type="RuleBase" id="RU368087"/>
    </source>
</evidence>
<comment type="similarity">
    <text evidence="2 4">Belongs to the ATPase inhibitor family.</text>
</comment>
<dbReference type="GeneID" id="40385672"/>
<evidence type="ECO:0000256" key="6">
    <source>
        <dbReference type="SAM" id="Phobius"/>
    </source>
</evidence>
<evidence type="ECO:0000256" key="1">
    <source>
        <dbReference type="ARBA" id="ARBA00004173"/>
    </source>
</evidence>
<name>A0A2U9R8U0_PICKU</name>
<gene>
    <name evidence="7" type="ORF">C5L36_0D05700</name>
</gene>